<dbReference type="PANTHER" id="PTHR13696">
    <property type="entry name" value="P-LOOP CONTAINING NUCLEOSIDE TRIPHOSPHATE HYDROLASE"/>
    <property type="match status" value="1"/>
</dbReference>
<dbReference type="InterPro" id="IPR025669">
    <property type="entry name" value="AAA_dom"/>
</dbReference>
<protein>
    <recommendedName>
        <fullName evidence="1">AAA domain-containing protein</fullName>
    </recommendedName>
</protein>
<comment type="caution">
    <text evidence="2">The sequence shown here is derived from an EMBL/GenBank/DDBJ whole genome shotgun (WGS) entry which is preliminary data.</text>
</comment>
<gene>
    <name evidence="2" type="ORF">BSZ36_06320</name>
</gene>
<evidence type="ECO:0000313" key="2">
    <source>
        <dbReference type="EMBL" id="OZC02623.1"/>
    </source>
</evidence>
<dbReference type="InterPro" id="IPR050678">
    <property type="entry name" value="DNA_Partitioning_ATPase"/>
</dbReference>
<evidence type="ECO:0000313" key="3">
    <source>
        <dbReference type="Proteomes" id="UP000216446"/>
    </source>
</evidence>
<dbReference type="EMBL" id="MQWB01000001">
    <property type="protein sequence ID" value="OZC02623.1"/>
    <property type="molecule type" value="Genomic_DNA"/>
</dbReference>
<reference evidence="2 3" key="1">
    <citation type="submission" date="2016-11" db="EMBL/GenBank/DDBJ databases">
        <title>Study of marine rhodopsin-containing bacteria.</title>
        <authorList>
            <person name="Yoshizawa S."/>
            <person name="Kumagai Y."/>
            <person name="Kogure K."/>
        </authorList>
    </citation>
    <scope>NUCLEOTIDE SEQUENCE [LARGE SCALE GENOMIC DNA]</scope>
    <source>
        <strain evidence="2 3">SG-29</strain>
    </source>
</reference>
<dbReference type="FunCoup" id="A0A259TXX1">
    <property type="interactions" value="477"/>
</dbReference>
<name>A0A259TXX1_9BACT</name>
<evidence type="ECO:0000259" key="1">
    <source>
        <dbReference type="Pfam" id="PF13614"/>
    </source>
</evidence>
<proteinExistence type="predicted"/>
<dbReference type="SUPFAM" id="SSF52540">
    <property type="entry name" value="P-loop containing nucleoside triphosphate hydrolases"/>
    <property type="match status" value="1"/>
</dbReference>
<dbReference type="PANTHER" id="PTHR13696:SF52">
    <property type="entry name" value="PARA FAMILY PROTEIN CT_582"/>
    <property type="match status" value="1"/>
</dbReference>
<dbReference type="Gene3D" id="3.40.50.300">
    <property type="entry name" value="P-loop containing nucleotide triphosphate hydrolases"/>
    <property type="match status" value="1"/>
</dbReference>
<dbReference type="Proteomes" id="UP000216446">
    <property type="component" value="Unassembled WGS sequence"/>
</dbReference>
<feature type="domain" description="AAA" evidence="1">
    <location>
        <begin position="3"/>
        <end position="169"/>
    </location>
</feature>
<keyword evidence="3" id="KW-1185">Reference proteome</keyword>
<dbReference type="InterPro" id="IPR027417">
    <property type="entry name" value="P-loop_NTPase"/>
</dbReference>
<dbReference type="Pfam" id="PF13614">
    <property type="entry name" value="AAA_31"/>
    <property type="match status" value="1"/>
</dbReference>
<organism evidence="2 3">
    <name type="scientific">Rubricoccus marinus</name>
    <dbReference type="NCBI Taxonomy" id="716817"/>
    <lineage>
        <taxon>Bacteria</taxon>
        <taxon>Pseudomonadati</taxon>
        <taxon>Rhodothermota</taxon>
        <taxon>Rhodothermia</taxon>
        <taxon>Rhodothermales</taxon>
        <taxon>Rubricoccaceae</taxon>
        <taxon>Rubricoccus</taxon>
    </lineage>
</organism>
<dbReference type="CDD" id="cd02042">
    <property type="entry name" value="ParAB_family"/>
    <property type="match status" value="1"/>
</dbReference>
<sequence length="283" mass="29782">MIQILPVITNKGGVGKTTTCVNLAAAFALAGRRTLIVDLDGQASASLTLGLKRSDLAVSSAQVIFGDVSVSEAAVQTKVPLLDLVPGSMDLASADLRLGRMADRVTRLRAALAPARKDYDLILLDCPPSASLLTINAVMAGDALIIPVVPSYLSIEGLISFGEMLRHIHSGVGRMAPVLGIAITRADMDKREVRMAAEVITQRYGARVFSTIIHPDPKLETAPLQGKTVFEVDASTPGALEYAALADEVIERITQLAEAVTRAKAKRAAEELTTPAPPAGQPA</sequence>
<accession>A0A259TXX1</accession>
<dbReference type="RefSeq" id="WP_179271056.1">
    <property type="nucleotide sequence ID" value="NZ_MQWB01000001.1"/>
</dbReference>
<dbReference type="FunFam" id="3.40.50.300:FF:000285">
    <property type="entry name" value="Sporulation initiation inhibitor Soj"/>
    <property type="match status" value="1"/>
</dbReference>
<dbReference type="InParanoid" id="A0A259TXX1"/>
<dbReference type="AlphaFoldDB" id="A0A259TXX1"/>